<evidence type="ECO:0000313" key="4">
    <source>
        <dbReference type="Proteomes" id="UP000663720"/>
    </source>
</evidence>
<gene>
    <name evidence="3" type="ORF">dnl_48190</name>
</gene>
<reference evidence="3" key="1">
    <citation type="journal article" date="2021" name="Microb. Physiol.">
        <title>Proteogenomic Insights into the Physiology of Marine, Sulfate-Reducing, Filamentous Desulfonema limicola and Desulfonema magnum.</title>
        <authorList>
            <person name="Schnaars V."/>
            <person name="Wohlbrand L."/>
            <person name="Scheve S."/>
            <person name="Hinrichs C."/>
            <person name="Reinhardt R."/>
            <person name="Rabus R."/>
        </authorList>
    </citation>
    <scope>NUCLEOTIDE SEQUENCE</scope>
    <source>
        <strain evidence="3">5ac10</strain>
    </source>
</reference>
<dbReference type="Pfam" id="PF03781">
    <property type="entry name" value="FGE-sulfatase"/>
    <property type="match status" value="1"/>
</dbReference>
<organism evidence="3 4">
    <name type="scientific">Desulfonema limicola</name>
    <dbReference type="NCBI Taxonomy" id="45656"/>
    <lineage>
        <taxon>Bacteria</taxon>
        <taxon>Pseudomonadati</taxon>
        <taxon>Thermodesulfobacteriota</taxon>
        <taxon>Desulfobacteria</taxon>
        <taxon>Desulfobacterales</taxon>
        <taxon>Desulfococcaceae</taxon>
        <taxon>Desulfonema</taxon>
    </lineage>
</organism>
<dbReference type="InterPro" id="IPR005532">
    <property type="entry name" value="SUMF_dom"/>
</dbReference>
<evidence type="ECO:0000313" key="3">
    <source>
        <dbReference type="EMBL" id="QTA82444.1"/>
    </source>
</evidence>
<dbReference type="KEGG" id="dli:dnl_48190"/>
<dbReference type="AlphaFoldDB" id="A0A975BB78"/>
<feature type="domain" description="Sulfatase-modifying factor enzyme-like" evidence="2">
    <location>
        <begin position="145"/>
        <end position="359"/>
    </location>
</feature>
<dbReference type="PANTHER" id="PTHR23150:SF19">
    <property type="entry name" value="FORMYLGLYCINE-GENERATING ENZYME"/>
    <property type="match status" value="1"/>
</dbReference>
<keyword evidence="4" id="KW-1185">Reference proteome</keyword>
<dbReference type="Proteomes" id="UP000663720">
    <property type="component" value="Chromosome"/>
</dbReference>
<evidence type="ECO:0000256" key="1">
    <source>
        <dbReference type="SAM" id="Coils"/>
    </source>
</evidence>
<accession>A0A975BB78</accession>
<sequence length="365" mass="41521">MKENKPKFIDELLKNETLKEPLKEALILLAMKYDASYCFFEKAKEKLDIIDSLKSQILNSNQAFDKIHLKEKEMDSKITDLQKKVQELEQLKSDLANAQNLNSELSEQQKELKQKLKKLEKIQEKLEKKESKPEKLWQDPVTGMEFVYVPGGIFIMGDVFGDGEDREKPVHEVRLSSFYIGKYQVTQGQWQKVMGNNPSNFKKGDNYPVETVSWDDVQEFIKKLSGLNQGKCKFSLPTEAQWEYACRSGGKREKYPGGDNIDDFAWYDSNSGGSTHPVGQKKANGLGIHDMSGNVWEWCQDWYGNYSADAVTDPAGSQQGSNRVIRGGSWSYGAQNCRSAYRVNYSPSSRGSNLGFRLVLSQVSR</sequence>
<protein>
    <submittedName>
        <fullName evidence="3">Sulfatase-modifying factor enzyme domain-containing protein</fullName>
    </submittedName>
</protein>
<keyword evidence="1" id="KW-0175">Coiled coil</keyword>
<dbReference type="RefSeq" id="WP_246514769.1">
    <property type="nucleotide sequence ID" value="NZ_CP061799.1"/>
</dbReference>
<dbReference type="InterPro" id="IPR042095">
    <property type="entry name" value="SUMF_sf"/>
</dbReference>
<dbReference type="PANTHER" id="PTHR23150">
    <property type="entry name" value="SULFATASE MODIFYING FACTOR 1, 2"/>
    <property type="match status" value="1"/>
</dbReference>
<proteinExistence type="predicted"/>
<dbReference type="GO" id="GO:0120147">
    <property type="term" value="F:formylglycine-generating oxidase activity"/>
    <property type="evidence" value="ECO:0007669"/>
    <property type="project" value="TreeGrafter"/>
</dbReference>
<dbReference type="EMBL" id="CP061799">
    <property type="protein sequence ID" value="QTA82444.1"/>
    <property type="molecule type" value="Genomic_DNA"/>
</dbReference>
<evidence type="ECO:0000259" key="2">
    <source>
        <dbReference type="Pfam" id="PF03781"/>
    </source>
</evidence>
<dbReference type="SUPFAM" id="SSF56436">
    <property type="entry name" value="C-type lectin-like"/>
    <property type="match status" value="1"/>
</dbReference>
<dbReference type="InterPro" id="IPR051043">
    <property type="entry name" value="Sulfatase_Mod_Factor_Kinase"/>
</dbReference>
<name>A0A975BB78_9BACT</name>
<feature type="coiled-coil region" evidence="1">
    <location>
        <begin position="71"/>
        <end position="132"/>
    </location>
</feature>
<dbReference type="InterPro" id="IPR016187">
    <property type="entry name" value="CTDL_fold"/>
</dbReference>
<dbReference type="Gene3D" id="3.90.1580.10">
    <property type="entry name" value="paralog of FGE (formylglycine-generating enzyme)"/>
    <property type="match status" value="1"/>
</dbReference>